<evidence type="ECO:0000313" key="3">
    <source>
        <dbReference type="Proteomes" id="UP000324800"/>
    </source>
</evidence>
<dbReference type="Gene3D" id="1.10.287.1490">
    <property type="match status" value="1"/>
</dbReference>
<accession>A0A5J4W8T3</accession>
<keyword evidence="1" id="KW-0175">Coiled coil</keyword>
<protein>
    <submittedName>
        <fullName evidence="2">Uncharacterized protein</fullName>
    </submittedName>
</protein>
<comment type="caution">
    <text evidence="2">The sequence shown here is derived from an EMBL/GenBank/DDBJ whole genome shotgun (WGS) entry which is preliminary data.</text>
</comment>
<dbReference type="Gene3D" id="1.20.5.340">
    <property type="match status" value="1"/>
</dbReference>
<feature type="coiled-coil region" evidence="1">
    <location>
        <begin position="267"/>
        <end position="322"/>
    </location>
</feature>
<evidence type="ECO:0000256" key="1">
    <source>
        <dbReference type="SAM" id="Coils"/>
    </source>
</evidence>
<proteinExistence type="predicted"/>
<feature type="coiled-coil region" evidence="1">
    <location>
        <begin position="25"/>
        <end position="52"/>
    </location>
</feature>
<dbReference type="AlphaFoldDB" id="A0A5J4W8T3"/>
<reference evidence="2 3" key="1">
    <citation type="submission" date="2019-03" db="EMBL/GenBank/DDBJ databases">
        <title>Single cell metagenomics reveals metabolic interactions within the superorganism composed of flagellate Streblomastix strix and complex community of Bacteroidetes bacteria on its surface.</title>
        <authorList>
            <person name="Treitli S.C."/>
            <person name="Kolisko M."/>
            <person name="Husnik F."/>
            <person name="Keeling P."/>
            <person name="Hampl V."/>
        </authorList>
    </citation>
    <scope>NUCLEOTIDE SEQUENCE [LARGE SCALE GENOMIC DNA]</scope>
    <source>
        <strain evidence="2">ST1C</strain>
    </source>
</reference>
<name>A0A5J4W8T3_9EUKA</name>
<organism evidence="2 3">
    <name type="scientific">Streblomastix strix</name>
    <dbReference type="NCBI Taxonomy" id="222440"/>
    <lineage>
        <taxon>Eukaryota</taxon>
        <taxon>Metamonada</taxon>
        <taxon>Preaxostyla</taxon>
        <taxon>Oxymonadida</taxon>
        <taxon>Streblomastigidae</taxon>
        <taxon>Streblomastix</taxon>
    </lineage>
</organism>
<dbReference type="OrthoDB" id="10663912at2759"/>
<dbReference type="EMBL" id="SNRW01002932">
    <property type="protein sequence ID" value="KAA6391280.1"/>
    <property type="molecule type" value="Genomic_DNA"/>
</dbReference>
<evidence type="ECO:0000313" key="2">
    <source>
        <dbReference type="EMBL" id="KAA6391280.1"/>
    </source>
</evidence>
<dbReference type="Proteomes" id="UP000324800">
    <property type="component" value="Unassembled WGS sequence"/>
</dbReference>
<gene>
    <name evidence="2" type="ORF">EZS28_013192</name>
</gene>
<sequence length="332" mass="36584">MSTRNQKHTPKKKPLNFEEQIGSVSAHVTTELDDVRHEIRRLKEEKQNGDAALSSIQNTVSASKNEYVLKSQAAELERQIAAWVENRIAVYSQALKESSDKSAFQHAQDLQTLNTSITSLRNDTAQQLAIMEQRMEDLASGRQAELAMFQSQCKETENAVGTRIESLQRMLNTLKDGMASMKGFMEVFITTTSAPAAVHVIGGNTLSSLNLTSGSPSASLSNQLGMSVPSVLSDQAQVAVIMSKIRTHVAENQQKFQDGRWIIKSILTDNSKEINTLKAQIQQLQSTVAALEAQVRMERQAREELQTNLSAVELRQAAMEKQIADLLSSGGI</sequence>